<evidence type="ECO:0000256" key="4">
    <source>
        <dbReference type="RuleBase" id="RU003744"/>
    </source>
</evidence>
<dbReference type="GO" id="GO:0015276">
    <property type="term" value="F:ligand-gated monoatomic ion channel activity"/>
    <property type="evidence" value="ECO:0007669"/>
    <property type="project" value="InterPro"/>
</dbReference>
<dbReference type="PROSITE" id="PS01039">
    <property type="entry name" value="SBP_BACTERIAL_3"/>
    <property type="match status" value="1"/>
</dbReference>
<dbReference type="SMART" id="SM00062">
    <property type="entry name" value="PBPb"/>
    <property type="match status" value="1"/>
</dbReference>
<dbReference type="CDD" id="cd00996">
    <property type="entry name" value="PBP2_AatB_like"/>
    <property type="match status" value="1"/>
</dbReference>
<feature type="domain" description="Solute-binding protein family 3/N-terminal" evidence="6">
    <location>
        <begin position="55"/>
        <end position="277"/>
    </location>
</feature>
<dbReference type="Pfam" id="PF00497">
    <property type="entry name" value="SBP_bac_3"/>
    <property type="match status" value="1"/>
</dbReference>
<evidence type="ECO:0000313" key="8">
    <source>
        <dbReference type="EMBL" id="SHH64306.1"/>
    </source>
</evidence>
<name>A0A1M5UN25_9CLOT</name>
<comment type="similarity">
    <text evidence="2 4">Belongs to the bacterial solute-binding protein 3 family.</text>
</comment>
<evidence type="ECO:0000256" key="2">
    <source>
        <dbReference type="ARBA" id="ARBA00010333"/>
    </source>
</evidence>
<sequence length="280" mass="30836">MKKIVALLLTLTLGIGVFVGCSSNKTENNVNKNNEASTSEETTVDSLTRIQDAGKIIIGVDDSYPPMEYRDDDNKLVGFDVDLAAALGEKLGVEMEFQTTAWDGILLALQSSKFDMILSSLSITDERKESIGFTDAYILGGQILVTLKDSGIEKEEDLKDKVLGCQMGTTGQEAAEKNLSFIKELKKYDKIPEAIIELKNGRVDAVIMDAQVGGYYLAQDEQGDMFKVLDEMVSEEPIGMGLRQEDVELTEALNKALVELKEDGTLSELSIKWFGYDAYQ</sequence>
<evidence type="ECO:0000259" key="6">
    <source>
        <dbReference type="SMART" id="SM00062"/>
    </source>
</evidence>
<evidence type="ECO:0000256" key="1">
    <source>
        <dbReference type="ARBA" id="ARBA00004196"/>
    </source>
</evidence>
<accession>A0A1M5UN25</accession>
<dbReference type="EMBL" id="FQXM01000008">
    <property type="protein sequence ID" value="SHH64306.1"/>
    <property type="molecule type" value="Genomic_DNA"/>
</dbReference>
<evidence type="ECO:0000256" key="5">
    <source>
        <dbReference type="SAM" id="SignalP"/>
    </source>
</evidence>
<dbReference type="Proteomes" id="UP000184447">
    <property type="component" value="Unassembled WGS sequence"/>
</dbReference>
<dbReference type="SMART" id="SM00079">
    <property type="entry name" value="PBPe"/>
    <property type="match status" value="1"/>
</dbReference>
<dbReference type="PANTHER" id="PTHR35936">
    <property type="entry name" value="MEMBRANE-BOUND LYTIC MUREIN TRANSGLYCOSYLASE F"/>
    <property type="match status" value="1"/>
</dbReference>
<dbReference type="PANTHER" id="PTHR35936:SF34">
    <property type="entry name" value="ABC TRANSPORTER EXTRACELLULAR-BINDING PROTEIN YCKB-RELATED"/>
    <property type="match status" value="1"/>
</dbReference>
<dbReference type="STRING" id="1121316.SAMN02745207_01831"/>
<dbReference type="GO" id="GO:0016020">
    <property type="term" value="C:membrane"/>
    <property type="evidence" value="ECO:0007669"/>
    <property type="project" value="InterPro"/>
</dbReference>
<evidence type="ECO:0000256" key="3">
    <source>
        <dbReference type="ARBA" id="ARBA00022729"/>
    </source>
</evidence>
<feature type="signal peptide" evidence="5">
    <location>
        <begin position="1"/>
        <end position="19"/>
    </location>
</feature>
<organism evidence="8 9">
    <name type="scientific">Clostridium grantii DSM 8605</name>
    <dbReference type="NCBI Taxonomy" id="1121316"/>
    <lineage>
        <taxon>Bacteria</taxon>
        <taxon>Bacillati</taxon>
        <taxon>Bacillota</taxon>
        <taxon>Clostridia</taxon>
        <taxon>Eubacteriales</taxon>
        <taxon>Clostridiaceae</taxon>
        <taxon>Clostridium</taxon>
    </lineage>
</organism>
<dbReference type="AlphaFoldDB" id="A0A1M5UN25"/>
<evidence type="ECO:0000259" key="7">
    <source>
        <dbReference type="SMART" id="SM00079"/>
    </source>
</evidence>
<dbReference type="SUPFAM" id="SSF53850">
    <property type="entry name" value="Periplasmic binding protein-like II"/>
    <property type="match status" value="1"/>
</dbReference>
<dbReference type="GO" id="GO:0030313">
    <property type="term" value="C:cell envelope"/>
    <property type="evidence" value="ECO:0007669"/>
    <property type="project" value="UniProtKB-SubCell"/>
</dbReference>
<keyword evidence="3 5" id="KW-0732">Signal</keyword>
<dbReference type="InterPro" id="IPR001638">
    <property type="entry name" value="Solute-binding_3/MltF_N"/>
</dbReference>
<comment type="subcellular location">
    <subcellularLocation>
        <location evidence="1">Cell envelope</location>
    </subcellularLocation>
</comment>
<dbReference type="Gene3D" id="3.40.190.10">
    <property type="entry name" value="Periplasmic binding protein-like II"/>
    <property type="match status" value="2"/>
</dbReference>
<dbReference type="InterPro" id="IPR018313">
    <property type="entry name" value="SBP_3_CS"/>
</dbReference>
<protein>
    <submittedName>
        <fullName evidence="8">Amino acid ABC transporter substrate-binding protein, PAAT family</fullName>
    </submittedName>
</protein>
<evidence type="ECO:0000313" key="9">
    <source>
        <dbReference type="Proteomes" id="UP000184447"/>
    </source>
</evidence>
<dbReference type="OrthoDB" id="9775197at2"/>
<proteinExistence type="inferred from homology"/>
<reference evidence="8 9" key="1">
    <citation type="submission" date="2016-11" db="EMBL/GenBank/DDBJ databases">
        <authorList>
            <person name="Jaros S."/>
            <person name="Januszkiewicz K."/>
            <person name="Wedrychowicz H."/>
        </authorList>
    </citation>
    <scope>NUCLEOTIDE SEQUENCE [LARGE SCALE GENOMIC DNA]</scope>
    <source>
        <strain evidence="8 9">DSM 8605</strain>
    </source>
</reference>
<feature type="domain" description="Ionotropic glutamate receptor C-terminal" evidence="7">
    <location>
        <begin position="55"/>
        <end position="276"/>
    </location>
</feature>
<keyword evidence="9" id="KW-1185">Reference proteome</keyword>
<dbReference type="PROSITE" id="PS51257">
    <property type="entry name" value="PROKAR_LIPOPROTEIN"/>
    <property type="match status" value="1"/>
</dbReference>
<dbReference type="RefSeq" id="WP_073338126.1">
    <property type="nucleotide sequence ID" value="NZ_FQXM01000008.1"/>
</dbReference>
<feature type="chain" id="PRO_5038794923" evidence="5">
    <location>
        <begin position="20"/>
        <end position="280"/>
    </location>
</feature>
<dbReference type="InterPro" id="IPR001320">
    <property type="entry name" value="Iontro_rcpt_C"/>
</dbReference>
<gene>
    <name evidence="8" type="ORF">SAMN02745207_01831</name>
</gene>